<dbReference type="PROSITE" id="PS51186">
    <property type="entry name" value="GNAT"/>
    <property type="match status" value="1"/>
</dbReference>
<dbReference type="GO" id="GO:0016747">
    <property type="term" value="F:acyltransferase activity, transferring groups other than amino-acyl groups"/>
    <property type="evidence" value="ECO:0007669"/>
    <property type="project" value="InterPro"/>
</dbReference>
<dbReference type="Pfam" id="PF12568">
    <property type="entry name" value="PanZ"/>
    <property type="match status" value="1"/>
</dbReference>
<comment type="similarity">
    <text evidence="1">Belongs to the PanZ/PanM family.</text>
</comment>
<dbReference type="SUPFAM" id="SSF55729">
    <property type="entry name" value="Acyl-CoA N-acyltransferases (Nat)"/>
    <property type="match status" value="1"/>
</dbReference>
<dbReference type="CDD" id="cd04301">
    <property type="entry name" value="NAT_SF"/>
    <property type="match status" value="1"/>
</dbReference>
<reference evidence="3 4" key="1">
    <citation type="submission" date="2016-09" db="EMBL/GenBank/DDBJ databases">
        <authorList>
            <person name="Reverchon S."/>
            <person name="Nasser W."/>
            <person name="Leonard S."/>
            <person name="Brochier C."/>
            <person name="Duprey A."/>
        </authorList>
    </citation>
    <scope>NUCLEOTIDE SEQUENCE [LARGE SCALE GENOMIC DNA]</scope>
    <source>
        <strain evidence="3 4">174/2</strain>
    </source>
</reference>
<dbReference type="HAMAP" id="MF_02018">
    <property type="entry name" value="PanZ_PanM"/>
    <property type="match status" value="1"/>
</dbReference>
<dbReference type="GO" id="GO:0015940">
    <property type="term" value="P:pantothenate biosynthetic process"/>
    <property type="evidence" value="ECO:0007669"/>
    <property type="project" value="UniProtKB-UniRule"/>
</dbReference>
<dbReference type="InterPro" id="IPR016181">
    <property type="entry name" value="Acyl_CoA_acyltransferase"/>
</dbReference>
<keyword evidence="4" id="KW-1185">Reference proteome</keyword>
<dbReference type="EMBL" id="LT615367">
    <property type="protein sequence ID" value="SLM61248.1"/>
    <property type="molecule type" value="Genomic_DNA"/>
</dbReference>
<feature type="binding site" evidence="1">
    <location>
        <begin position="76"/>
        <end position="83"/>
    </location>
    <ligand>
        <name>CoA</name>
        <dbReference type="ChEBI" id="CHEBI:57287"/>
    </ligand>
</feature>
<evidence type="ECO:0000259" key="2">
    <source>
        <dbReference type="PROSITE" id="PS51186"/>
    </source>
</evidence>
<sequence length="139" mass="15975">MRLTVERLIKISAQDRHDLAYIWPHQNFDALEHDLNHEHRLFAARFNGHLLAGVIVEIDSNSDSAELTDLQVRNSTRRHGVGKYLLEEVLRACPDVKEWWLDAADHALVSEEVMDRFMQSCGFYPVSGGWEYIAGQEGK</sequence>
<dbReference type="NCBIfam" id="NF033213">
    <property type="entry name" value="matur_PanM"/>
    <property type="match status" value="1"/>
</dbReference>
<keyword evidence="1" id="KW-0566">Pantothenate biosynthesis</keyword>
<gene>
    <name evidence="3" type="primary">panM</name>
    <name evidence="1" type="synonym">panZ</name>
    <name evidence="3" type="ORF">DAQ1742_00117</name>
</gene>
<name>A0A375A592_9GAMM</name>
<dbReference type="InterPro" id="IPR000182">
    <property type="entry name" value="GNAT_dom"/>
</dbReference>
<proteinExistence type="inferred from homology"/>
<dbReference type="AlphaFoldDB" id="A0A375A592"/>
<comment type="subunit">
    <text evidence="1">Interacts with PanD in the presence of CoA.</text>
</comment>
<feature type="binding site" evidence="1">
    <location>
        <begin position="70"/>
        <end position="72"/>
    </location>
    <ligand>
        <name>CoA</name>
        <dbReference type="ChEBI" id="CHEBI:57287"/>
    </ligand>
</feature>
<evidence type="ECO:0000256" key="1">
    <source>
        <dbReference type="HAMAP-Rule" id="MF_02018"/>
    </source>
</evidence>
<evidence type="ECO:0000313" key="3">
    <source>
        <dbReference type="EMBL" id="SLM61248.1"/>
    </source>
</evidence>
<organism evidence="3 4">
    <name type="scientific">Dickeya aquatica</name>
    <dbReference type="NCBI Taxonomy" id="1401087"/>
    <lineage>
        <taxon>Bacteria</taxon>
        <taxon>Pseudomonadati</taxon>
        <taxon>Pseudomonadota</taxon>
        <taxon>Gammaproteobacteria</taxon>
        <taxon>Enterobacterales</taxon>
        <taxon>Pectobacteriaceae</taxon>
        <taxon>Dickeya</taxon>
    </lineage>
</organism>
<evidence type="ECO:0000313" key="4">
    <source>
        <dbReference type="Proteomes" id="UP000294820"/>
    </source>
</evidence>
<protein>
    <recommendedName>
        <fullName evidence="1">PanD regulatory factor</fullName>
    </recommendedName>
</protein>
<dbReference type="KEGG" id="daq:DAQ1742_00117"/>
<dbReference type="InterPro" id="IPR032900">
    <property type="entry name" value="PanZ"/>
</dbReference>
<dbReference type="RefSeq" id="WP_035345099.1">
    <property type="nucleotide sequence ID" value="NZ_LT615367.1"/>
</dbReference>
<dbReference type="InterPro" id="IPR040448">
    <property type="entry name" value="PanZ_GNAT"/>
</dbReference>
<dbReference type="Gene3D" id="3.40.630.30">
    <property type="match status" value="1"/>
</dbReference>
<feature type="domain" description="N-acetyltransferase" evidence="2">
    <location>
        <begin position="1"/>
        <end position="139"/>
    </location>
</feature>
<comment type="function">
    <text evidence="1">Controls both the activation and catalytic activity of PanD in a coenzyme A (CoA)-dependent fashion.</text>
</comment>
<accession>A0A375A592</accession>
<dbReference type="GO" id="GO:0031638">
    <property type="term" value="P:zymogen activation"/>
    <property type="evidence" value="ECO:0007669"/>
    <property type="project" value="InterPro"/>
</dbReference>
<dbReference type="Proteomes" id="UP000294820">
    <property type="component" value="Chromosome 1"/>
</dbReference>